<dbReference type="RefSeq" id="XP_013406637.1">
    <property type="nucleotide sequence ID" value="XM_013551183.2"/>
</dbReference>
<dbReference type="AlphaFoldDB" id="A0A1S3J8A7"/>
<dbReference type="SUPFAM" id="SSF56059">
    <property type="entry name" value="Glutathione synthetase ATP-binding domain-like"/>
    <property type="match status" value="1"/>
</dbReference>
<reference evidence="6" key="1">
    <citation type="submission" date="2025-08" db="UniProtKB">
        <authorList>
            <consortium name="RefSeq"/>
        </authorList>
    </citation>
    <scope>IDENTIFICATION</scope>
    <source>
        <tissue evidence="6">Gonads</tissue>
    </source>
</reference>
<evidence type="ECO:0000313" key="6">
    <source>
        <dbReference type="RefSeq" id="XP_013406637.1"/>
    </source>
</evidence>
<dbReference type="GO" id="GO:0015631">
    <property type="term" value="F:tubulin binding"/>
    <property type="evidence" value="ECO:0007669"/>
    <property type="project" value="TreeGrafter"/>
</dbReference>
<keyword evidence="3" id="KW-0067">ATP-binding</keyword>
<dbReference type="GO" id="GO:0000226">
    <property type="term" value="P:microtubule cytoskeleton organization"/>
    <property type="evidence" value="ECO:0007669"/>
    <property type="project" value="TreeGrafter"/>
</dbReference>
<dbReference type="InParanoid" id="A0A1S3J8A7"/>
<sequence length="705" mass="81620">MSSPISKRLDPLEEVPKKTKKKDASQKESKEQRQLRHRKENMQRYTRKAAVKKKVFTPKHVITVDTSKAKYNQDIVRLCVKELGWKEYPYGKKDGSCDIYWHCNGFNDTDVISGRVNKFPGMDELSKKIELTRAMETMQFLFPDDYTFYPRTWLLPQQLTEFAAEVNLKRRRHPKLKTTYIVKPDGGSQGDGIYLIRDPNDYMLTHKSHVVQEYIDRPFLLEKYKFDLRIYVMLLSLEPLEIYISKEGMARFCTVPYEAPKVKNLHEAYMHLTNYSLNKHSTTYVHTENQHDGSKRTLSSVWSKLDSMGHDSDQIWKEIELVALKTVFALAPELRVEYKAEIPEEKSGPGCFQILGLDILLTEDLQPILLEVNSSPSLRTDYEKEVAPGVVEYIHSPVDLDIKKPVIMETLLLVAPKKKLQMKQRRSNRSSKKKQVDSLCVPVQDSISQSPPVTPLSCRYLQRDYTGYEEEDEEDHHSDPSSGTESDSPTPSHSYPGVHSPDEKVLYQLYPGRYSGVYDDLRVLERTADIFLKCLGVRSSLRMGPTGFRMFTRKCRLTTNGLSNAAVDIMFIELHRKWEFLNPDRTTEAKKLAQLDFRPRECLCFQGFLEAVFTIAKRKFRGLSRLDGVAALIDYCEANLNFGRHARPTYLPKVMMAEAEDRLQQMSISKPSKYTRLTQSDHFIEFIRQRNKKKAEQEDNLKSDG</sequence>
<evidence type="ECO:0000256" key="3">
    <source>
        <dbReference type="ARBA" id="ARBA00022840"/>
    </source>
</evidence>
<dbReference type="KEGG" id="lak:106171062"/>
<keyword evidence="5" id="KW-1185">Reference proteome</keyword>
<dbReference type="STRING" id="7574.A0A1S3J8A7"/>
<feature type="compositionally biased region" description="Polar residues" evidence="4">
    <location>
        <begin position="480"/>
        <end position="493"/>
    </location>
</feature>
<dbReference type="Proteomes" id="UP000085678">
    <property type="component" value="Unplaced"/>
</dbReference>
<organism evidence="5 6">
    <name type="scientific">Lingula anatina</name>
    <name type="common">Brachiopod</name>
    <name type="synonym">Lingula unguis</name>
    <dbReference type="NCBI Taxonomy" id="7574"/>
    <lineage>
        <taxon>Eukaryota</taxon>
        <taxon>Metazoa</taxon>
        <taxon>Spiralia</taxon>
        <taxon>Lophotrochozoa</taxon>
        <taxon>Brachiopoda</taxon>
        <taxon>Linguliformea</taxon>
        <taxon>Lingulata</taxon>
        <taxon>Lingulida</taxon>
        <taxon>Linguloidea</taxon>
        <taxon>Lingulidae</taxon>
        <taxon>Lingula</taxon>
    </lineage>
</organism>
<dbReference type="PANTHER" id="PTHR12241:SF154">
    <property type="entry name" value="TUBULIN POLYGLUTAMYLASE TTLL11"/>
    <property type="match status" value="1"/>
</dbReference>
<dbReference type="Gene3D" id="3.30.470.20">
    <property type="entry name" value="ATP-grasp fold, B domain"/>
    <property type="match status" value="1"/>
</dbReference>
<name>A0A1S3J8A7_LINAN</name>
<evidence type="ECO:0000313" key="5">
    <source>
        <dbReference type="Proteomes" id="UP000085678"/>
    </source>
</evidence>
<evidence type="ECO:0000256" key="2">
    <source>
        <dbReference type="ARBA" id="ARBA00022741"/>
    </source>
</evidence>
<dbReference type="PROSITE" id="PS51221">
    <property type="entry name" value="TTL"/>
    <property type="match status" value="1"/>
</dbReference>
<dbReference type="GO" id="GO:0070740">
    <property type="term" value="F:tubulin-glutamic acid ligase activity"/>
    <property type="evidence" value="ECO:0007669"/>
    <property type="project" value="TreeGrafter"/>
</dbReference>
<gene>
    <name evidence="6" type="primary">LOC106171062</name>
</gene>
<dbReference type="GO" id="GO:0036064">
    <property type="term" value="C:ciliary basal body"/>
    <property type="evidence" value="ECO:0007669"/>
    <property type="project" value="TreeGrafter"/>
</dbReference>
<dbReference type="GO" id="GO:0005524">
    <property type="term" value="F:ATP binding"/>
    <property type="evidence" value="ECO:0007669"/>
    <property type="project" value="UniProtKB-KW"/>
</dbReference>
<feature type="region of interest" description="Disordered" evidence="4">
    <location>
        <begin position="1"/>
        <end position="43"/>
    </location>
</feature>
<dbReference type="PANTHER" id="PTHR12241">
    <property type="entry name" value="TUBULIN POLYGLUTAMYLASE"/>
    <property type="match status" value="1"/>
</dbReference>
<evidence type="ECO:0000256" key="1">
    <source>
        <dbReference type="ARBA" id="ARBA00022598"/>
    </source>
</evidence>
<dbReference type="Pfam" id="PF03133">
    <property type="entry name" value="TTL"/>
    <property type="match status" value="1"/>
</dbReference>
<dbReference type="GeneID" id="106171062"/>
<keyword evidence="1" id="KW-0436">Ligase</keyword>
<accession>A0A1S3J8A7</accession>
<proteinExistence type="predicted"/>
<dbReference type="OrthoDB" id="202825at2759"/>
<evidence type="ECO:0000256" key="4">
    <source>
        <dbReference type="SAM" id="MobiDB-lite"/>
    </source>
</evidence>
<dbReference type="InterPro" id="IPR004344">
    <property type="entry name" value="TTL/TTLL_fam"/>
</dbReference>
<keyword evidence="2" id="KW-0547">Nucleotide-binding</keyword>
<feature type="region of interest" description="Disordered" evidence="4">
    <location>
        <begin position="468"/>
        <end position="500"/>
    </location>
</feature>
<protein>
    <submittedName>
        <fullName evidence="6">Tubulin polyglutamylase TTLL11 isoform X1</fullName>
    </submittedName>
</protein>
<feature type="compositionally biased region" description="Basic and acidic residues" evidence="4">
    <location>
        <begin position="7"/>
        <end position="34"/>
    </location>
</feature>